<organism evidence="4 5">
    <name type="scientific">Celerinatantimonas yamalensis</name>
    <dbReference type="NCBI Taxonomy" id="559956"/>
    <lineage>
        <taxon>Bacteria</taxon>
        <taxon>Pseudomonadati</taxon>
        <taxon>Pseudomonadota</taxon>
        <taxon>Gammaproteobacteria</taxon>
        <taxon>Celerinatantimonadaceae</taxon>
        <taxon>Celerinatantimonas</taxon>
    </lineage>
</organism>
<dbReference type="Gene3D" id="1.10.357.10">
    <property type="entry name" value="Tetracycline Repressor, domain 2"/>
    <property type="match status" value="1"/>
</dbReference>
<dbReference type="InterPro" id="IPR013573">
    <property type="entry name" value="Tscrpt_reg_YcdC_C"/>
</dbReference>
<dbReference type="RefSeq" id="WP_408623546.1">
    <property type="nucleotide sequence ID" value="NZ_JBEQCT010000003.1"/>
</dbReference>
<dbReference type="InterPro" id="IPR036271">
    <property type="entry name" value="Tet_transcr_reg_TetR-rel_C_sf"/>
</dbReference>
<reference evidence="4 5" key="1">
    <citation type="journal article" date="2013" name="Int. J. Syst. Evol. Microbiol.">
        <title>Celerinatantimonas yamalensis sp. nov., a cold-adapted diazotrophic bacterium from a cold permafrost brine.</title>
        <authorList>
            <person name="Shcherbakova V."/>
            <person name="Chuvilskaya N."/>
            <person name="Rivkina E."/>
            <person name="Demidov N."/>
            <person name="Uchaeva V."/>
            <person name="Suetin S."/>
            <person name="Suzina N."/>
            <person name="Gilichinsky D."/>
        </authorList>
    </citation>
    <scope>NUCLEOTIDE SEQUENCE [LARGE SCALE GENOMIC DNA]</scope>
    <source>
        <strain evidence="4 5">C7</strain>
    </source>
</reference>
<gene>
    <name evidence="4" type="ORF">ABUE30_09700</name>
</gene>
<protein>
    <submittedName>
        <fullName evidence="4">TetR family transcriptional regulator C-terminal domain-containing protein</fullName>
    </submittedName>
</protein>
<dbReference type="Pfam" id="PF08362">
    <property type="entry name" value="TetR_C_3"/>
    <property type="match status" value="1"/>
</dbReference>
<dbReference type="Pfam" id="PF00440">
    <property type="entry name" value="TetR_N"/>
    <property type="match status" value="1"/>
</dbReference>
<evidence type="ECO:0000256" key="2">
    <source>
        <dbReference type="PROSITE-ProRule" id="PRU00335"/>
    </source>
</evidence>
<dbReference type="InterPro" id="IPR050109">
    <property type="entry name" value="HTH-type_TetR-like_transc_reg"/>
</dbReference>
<dbReference type="SUPFAM" id="SSF48498">
    <property type="entry name" value="Tetracyclin repressor-like, C-terminal domain"/>
    <property type="match status" value="1"/>
</dbReference>
<accession>A0ABW9G9D0</accession>
<dbReference type="PRINTS" id="PR00455">
    <property type="entry name" value="HTHTETR"/>
</dbReference>
<feature type="DNA-binding region" description="H-T-H motif" evidence="2">
    <location>
        <begin position="56"/>
        <end position="75"/>
    </location>
</feature>
<evidence type="ECO:0000313" key="4">
    <source>
        <dbReference type="EMBL" id="MFM2485331.1"/>
    </source>
</evidence>
<keyword evidence="5" id="KW-1185">Reference proteome</keyword>
<dbReference type="InterPro" id="IPR001647">
    <property type="entry name" value="HTH_TetR"/>
</dbReference>
<dbReference type="PANTHER" id="PTHR30328">
    <property type="entry name" value="TRANSCRIPTIONAL REPRESSOR"/>
    <property type="match status" value="1"/>
</dbReference>
<dbReference type="PROSITE" id="PS50977">
    <property type="entry name" value="HTH_TETR_2"/>
    <property type="match status" value="1"/>
</dbReference>
<name>A0ABW9G9D0_9GAMM</name>
<dbReference type="Proteomes" id="UP001629953">
    <property type="component" value="Unassembled WGS sequence"/>
</dbReference>
<evidence type="ECO:0000256" key="1">
    <source>
        <dbReference type="ARBA" id="ARBA00023125"/>
    </source>
</evidence>
<dbReference type="EMBL" id="JBEQCT010000003">
    <property type="protein sequence ID" value="MFM2485331.1"/>
    <property type="molecule type" value="Genomic_DNA"/>
</dbReference>
<dbReference type="Gene3D" id="1.10.10.60">
    <property type="entry name" value="Homeodomain-like"/>
    <property type="match status" value="1"/>
</dbReference>
<evidence type="ECO:0000259" key="3">
    <source>
        <dbReference type="PROSITE" id="PS50977"/>
    </source>
</evidence>
<dbReference type="PANTHER" id="PTHR30328:SF54">
    <property type="entry name" value="HTH-TYPE TRANSCRIPTIONAL REPRESSOR SCO4008"/>
    <property type="match status" value="1"/>
</dbReference>
<comment type="caution">
    <text evidence="4">The sequence shown here is derived from an EMBL/GenBank/DDBJ whole genome shotgun (WGS) entry which is preliminary data.</text>
</comment>
<dbReference type="SUPFAM" id="SSF46689">
    <property type="entry name" value="Homeodomain-like"/>
    <property type="match status" value="1"/>
</dbReference>
<proteinExistence type="predicted"/>
<evidence type="ECO:0000313" key="5">
    <source>
        <dbReference type="Proteomes" id="UP001629953"/>
    </source>
</evidence>
<feature type="domain" description="HTH tetR-type" evidence="3">
    <location>
        <begin position="33"/>
        <end position="93"/>
    </location>
</feature>
<sequence length="229" mass="25701">MTEIFEASEMTHLLQLADEGDSVASASKGRIRKSNENLILAAAERIFSQYGFKGTTMAQIAEEAGLPKANLHYYFSSKKNLYLHLLDRIMNEWLDPMAEIYPGADPKVALEAYVRQKMHLVFARPQASKLFANELLQGAKVLSGLLHNTLKTLVVKKSAVIEQWINEGKIKPIDSVQLFFSMWAMTQTYADFDVQINAILGESIHTQAQQERAIEHVLTMVLRSCGLAD</sequence>
<keyword evidence="1 2" id="KW-0238">DNA-binding</keyword>
<dbReference type="InterPro" id="IPR009057">
    <property type="entry name" value="Homeodomain-like_sf"/>
</dbReference>